<dbReference type="CDD" id="cd04301">
    <property type="entry name" value="NAT_SF"/>
    <property type="match status" value="1"/>
</dbReference>
<keyword evidence="6" id="KW-1185">Reference proteome</keyword>
<organism evidence="5 6">
    <name type="scientific">Streptomyces rectiviolaceus</name>
    <dbReference type="NCBI Taxonomy" id="332591"/>
    <lineage>
        <taxon>Bacteria</taxon>
        <taxon>Bacillati</taxon>
        <taxon>Actinomycetota</taxon>
        <taxon>Actinomycetes</taxon>
        <taxon>Kitasatosporales</taxon>
        <taxon>Streptomycetaceae</taxon>
        <taxon>Streptomyces</taxon>
    </lineage>
</organism>
<dbReference type="PROSITE" id="PS51186">
    <property type="entry name" value="GNAT"/>
    <property type="match status" value="1"/>
</dbReference>
<gene>
    <name evidence="5" type="ORF">GCM10010449_38660</name>
</gene>
<dbReference type="RefSeq" id="WP_344522236.1">
    <property type="nucleotide sequence ID" value="NZ_BAAAUG010000069.1"/>
</dbReference>
<dbReference type="PANTHER" id="PTHR43877">
    <property type="entry name" value="AMINOALKYLPHOSPHONATE N-ACETYLTRANSFERASE-RELATED-RELATED"/>
    <property type="match status" value="1"/>
</dbReference>
<keyword evidence="1" id="KW-0808">Transferase</keyword>
<evidence type="ECO:0000313" key="6">
    <source>
        <dbReference type="Proteomes" id="UP001501637"/>
    </source>
</evidence>
<evidence type="ECO:0000313" key="5">
    <source>
        <dbReference type="EMBL" id="GAA3112697.1"/>
    </source>
</evidence>
<dbReference type="InterPro" id="IPR050832">
    <property type="entry name" value="Bact_Acetyltransf"/>
</dbReference>
<comment type="caution">
    <text evidence="5">The sequence shown here is derived from an EMBL/GenBank/DDBJ whole genome shotgun (WGS) entry which is preliminary data.</text>
</comment>
<dbReference type="EMBL" id="BAAAUG010000069">
    <property type="protein sequence ID" value="GAA3112697.1"/>
    <property type="molecule type" value="Genomic_DNA"/>
</dbReference>
<reference evidence="6" key="1">
    <citation type="journal article" date="2019" name="Int. J. Syst. Evol. Microbiol.">
        <title>The Global Catalogue of Microorganisms (GCM) 10K type strain sequencing project: providing services to taxonomists for standard genome sequencing and annotation.</title>
        <authorList>
            <consortium name="The Broad Institute Genomics Platform"/>
            <consortium name="The Broad Institute Genome Sequencing Center for Infectious Disease"/>
            <person name="Wu L."/>
            <person name="Ma J."/>
        </authorList>
    </citation>
    <scope>NUCLEOTIDE SEQUENCE [LARGE SCALE GENOMIC DNA]</scope>
    <source>
        <strain evidence="6">JCM 9092</strain>
    </source>
</reference>
<dbReference type="InterPro" id="IPR000182">
    <property type="entry name" value="GNAT_dom"/>
</dbReference>
<proteinExistence type="predicted"/>
<sequence length="243" mass="25966">MFGEARIVLSISPVQPDTRDIVERLLRDASAWLVNRGIDQWKEYPGLRDCIEAAMRCGTCFLAFKGQTPVATLQVDSFADPDFWTAGDQPGVALYVHRMAVDRAAAGEGLGRVLMDWAACRAAAFGKAWLRLDAQKDNLGLHQYYANLGFTRVRVVDLPHRVSGALFQRSTAKPCLGGVAGACPSHCALQGPSADWSNDGAPASSRGRTEAGLLPPLGHDEVHGPAGEAVTRASVPESGIRSG</sequence>
<evidence type="ECO:0000259" key="4">
    <source>
        <dbReference type="PROSITE" id="PS51186"/>
    </source>
</evidence>
<protein>
    <recommendedName>
        <fullName evidence="4">N-acetyltransferase domain-containing protein</fullName>
    </recommendedName>
</protein>
<feature type="region of interest" description="Disordered" evidence="3">
    <location>
        <begin position="195"/>
        <end position="243"/>
    </location>
</feature>
<accession>A0ABP6MGI7</accession>
<dbReference type="Proteomes" id="UP001501637">
    <property type="component" value="Unassembled WGS sequence"/>
</dbReference>
<dbReference type="Gene3D" id="3.40.630.30">
    <property type="match status" value="1"/>
</dbReference>
<dbReference type="SUPFAM" id="SSF55729">
    <property type="entry name" value="Acyl-CoA N-acyltransferases (Nat)"/>
    <property type="match status" value="1"/>
</dbReference>
<feature type="domain" description="N-acetyltransferase" evidence="4">
    <location>
        <begin position="9"/>
        <end position="173"/>
    </location>
</feature>
<evidence type="ECO:0000256" key="2">
    <source>
        <dbReference type="ARBA" id="ARBA00023315"/>
    </source>
</evidence>
<evidence type="ECO:0000256" key="3">
    <source>
        <dbReference type="SAM" id="MobiDB-lite"/>
    </source>
</evidence>
<dbReference type="InterPro" id="IPR016181">
    <property type="entry name" value="Acyl_CoA_acyltransferase"/>
</dbReference>
<dbReference type="Pfam" id="PF00583">
    <property type="entry name" value="Acetyltransf_1"/>
    <property type="match status" value="1"/>
</dbReference>
<keyword evidence="2" id="KW-0012">Acyltransferase</keyword>
<evidence type="ECO:0000256" key="1">
    <source>
        <dbReference type="ARBA" id="ARBA00022679"/>
    </source>
</evidence>
<name>A0ABP6MGI7_9ACTN</name>